<sequence length="69" mass="8652">MEKQMKFVFDTTDYYRFIRLLREITPYQLKVDKANGNEEVLNISERIIYYRLKKELDDYYQQLDKAWFN</sequence>
<organism evidence="1 2">
    <name type="scientific">Virgibacillus salarius</name>
    <dbReference type="NCBI Taxonomy" id="447199"/>
    <lineage>
        <taxon>Bacteria</taxon>
        <taxon>Bacillati</taxon>
        <taxon>Bacillota</taxon>
        <taxon>Bacilli</taxon>
        <taxon>Bacillales</taxon>
        <taxon>Bacillaceae</taxon>
        <taxon>Virgibacillus</taxon>
    </lineage>
</organism>
<protein>
    <submittedName>
        <fullName evidence="1">Uncharacterized protein</fullName>
    </submittedName>
</protein>
<dbReference type="RefSeq" id="WP_026680072.1">
    <property type="nucleotide sequence ID" value="NZ_BAAACY010000001.1"/>
</dbReference>
<dbReference type="InterPro" id="IPR038267">
    <property type="entry name" value="ECF_sigma_eff"/>
</dbReference>
<reference evidence="1" key="1">
    <citation type="submission" date="2021-04" db="EMBL/GenBank/DDBJ databases">
        <title>Isolation and polyphasic classification of algal microorganism.</title>
        <authorList>
            <person name="Wang S."/>
        </authorList>
    </citation>
    <scope>NUCLEOTIDE SEQUENCE</scope>
    <source>
        <strain evidence="1">720a</strain>
    </source>
</reference>
<accession>A0A941I7N5</accession>
<dbReference type="Gene3D" id="1.10.3950.10">
    <property type="entry name" value="putative ecf-type sigma factor negative effector from bacillus cereus"/>
    <property type="match status" value="1"/>
</dbReference>
<proteinExistence type="predicted"/>
<dbReference type="AlphaFoldDB" id="A0A941I7N5"/>
<keyword evidence="2" id="KW-1185">Reference proteome</keyword>
<dbReference type="Proteomes" id="UP000675284">
    <property type="component" value="Unassembled WGS sequence"/>
</dbReference>
<name>A0A941I7N5_9BACI</name>
<evidence type="ECO:0000313" key="2">
    <source>
        <dbReference type="Proteomes" id="UP000675284"/>
    </source>
</evidence>
<comment type="caution">
    <text evidence="1">The sequence shown here is derived from an EMBL/GenBank/DDBJ whole genome shotgun (WGS) entry which is preliminary data.</text>
</comment>
<evidence type="ECO:0000313" key="1">
    <source>
        <dbReference type="EMBL" id="MBR7794704.1"/>
    </source>
</evidence>
<gene>
    <name evidence="1" type="ORF">KCX74_01455</name>
</gene>
<dbReference type="EMBL" id="JAGSOT010000003">
    <property type="protein sequence ID" value="MBR7794704.1"/>
    <property type="molecule type" value="Genomic_DNA"/>
</dbReference>